<reference evidence="2 3" key="1">
    <citation type="submission" date="2017-07" db="EMBL/GenBank/DDBJ databases">
        <title>First draft Genome Sequence of Nocardia cerradoensis isolated from human infection.</title>
        <authorList>
            <person name="Carrasco G."/>
        </authorList>
    </citation>
    <scope>NUCLEOTIDE SEQUENCE [LARGE SCALE GENOMIC DNA]</scope>
    <source>
        <strain evidence="2 3">CNM20130759</strain>
    </source>
</reference>
<dbReference type="InterPro" id="IPR002575">
    <property type="entry name" value="Aminoglycoside_PTrfase"/>
</dbReference>
<gene>
    <name evidence="2" type="primary">srkA</name>
    <name evidence="2" type="ORF">B7C42_07601</name>
</gene>
<dbReference type="GO" id="GO:0004674">
    <property type="term" value="F:protein serine/threonine kinase activity"/>
    <property type="evidence" value="ECO:0007669"/>
    <property type="project" value="UniProtKB-EC"/>
</dbReference>
<dbReference type="Pfam" id="PF01636">
    <property type="entry name" value="APH"/>
    <property type="match status" value="1"/>
</dbReference>
<name>A0A231GUN5_9NOCA</name>
<keyword evidence="2" id="KW-0808">Transferase</keyword>
<dbReference type="Proteomes" id="UP000215506">
    <property type="component" value="Unassembled WGS sequence"/>
</dbReference>
<dbReference type="EMBL" id="NGAF01000034">
    <property type="protein sequence ID" value="OXR40340.1"/>
    <property type="molecule type" value="Genomic_DNA"/>
</dbReference>
<protein>
    <submittedName>
        <fullName evidence="2">Stress response kinase A</fullName>
        <ecNumber evidence="2">2.7.11.1</ecNumber>
    </submittedName>
</protein>
<keyword evidence="3" id="KW-1185">Reference proteome</keyword>
<evidence type="ECO:0000313" key="2">
    <source>
        <dbReference type="EMBL" id="OXR40340.1"/>
    </source>
</evidence>
<feature type="domain" description="Aminoglycoside phosphotransferase" evidence="1">
    <location>
        <begin position="66"/>
        <end position="248"/>
    </location>
</feature>
<evidence type="ECO:0000313" key="3">
    <source>
        <dbReference type="Proteomes" id="UP000215506"/>
    </source>
</evidence>
<dbReference type="SUPFAM" id="SSF56112">
    <property type="entry name" value="Protein kinase-like (PK-like)"/>
    <property type="match status" value="1"/>
</dbReference>
<comment type="caution">
    <text evidence="2">The sequence shown here is derived from an EMBL/GenBank/DDBJ whole genome shotgun (WGS) entry which is preliminary data.</text>
</comment>
<sequence>MATSISPDRAAELHAAVVEACNHIDVDPSGAELIKYTVNAVYALGAPIVVRVGSGDVGHYRGTRLIETANWLTRHDAPTIRLVDAQQPVFIGDFTITFWHKAHHRERWTASDLAHPLRALHLLPTDDADLPHWDPFETARHRLAAADDGLSADDLQWLQDAWLEVEQNYRTAEFSMPFVLLHGDPHVGNLLIDHRDRIVLCDLDESAVGPMAWDLVPQAVGATRFNRANFYRDFAAEYGVDVRDLPEWPVLARIRELIMVTSVLPDLGQRPGIAAEQAHRLASLRSGDAAAVWHPYQ</sequence>
<proteinExistence type="predicted"/>
<dbReference type="InterPro" id="IPR011009">
    <property type="entry name" value="Kinase-like_dom_sf"/>
</dbReference>
<dbReference type="EC" id="2.7.11.1" evidence="2"/>
<dbReference type="RefSeq" id="WP_082976728.1">
    <property type="nucleotide sequence ID" value="NZ_NGAF01000034.1"/>
</dbReference>
<keyword evidence="2" id="KW-0418">Kinase</keyword>
<evidence type="ECO:0000259" key="1">
    <source>
        <dbReference type="Pfam" id="PF01636"/>
    </source>
</evidence>
<organism evidence="2 3">
    <name type="scientific">Nocardia cerradoensis</name>
    <dbReference type="NCBI Taxonomy" id="85688"/>
    <lineage>
        <taxon>Bacteria</taxon>
        <taxon>Bacillati</taxon>
        <taxon>Actinomycetota</taxon>
        <taxon>Actinomycetes</taxon>
        <taxon>Mycobacteriales</taxon>
        <taxon>Nocardiaceae</taxon>
        <taxon>Nocardia</taxon>
    </lineage>
</organism>
<dbReference type="Gene3D" id="3.90.1200.10">
    <property type="match status" value="1"/>
</dbReference>
<accession>A0A231GUN5</accession>
<dbReference type="AlphaFoldDB" id="A0A231GUN5"/>